<feature type="transmembrane region" description="Helical" evidence="1">
    <location>
        <begin position="67"/>
        <end position="93"/>
    </location>
</feature>
<organism evidence="2 3">
    <name type="scientific">Mucilaginibacter pankratovii</name>
    <dbReference type="NCBI Taxonomy" id="2772110"/>
    <lineage>
        <taxon>Bacteria</taxon>
        <taxon>Pseudomonadati</taxon>
        <taxon>Bacteroidota</taxon>
        <taxon>Sphingobacteriia</taxon>
        <taxon>Sphingobacteriales</taxon>
        <taxon>Sphingobacteriaceae</taxon>
        <taxon>Mucilaginibacter</taxon>
    </lineage>
</organism>
<keyword evidence="1" id="KW-0812">Transmembrane</keyword>
<comment type="caution">
    <text evidence="2">The sequence shown here is derived from an EMBL/GenBank/DDBJ whole genome shotgun (WGS) entry which is preliminary data.</text>
</comment>
<reference evidence="2 3" key="1">
    <citation type="submission" date="2020-09" db="EMBL/GenBank/DDBJ databases">
        <title>Novel species of Mucilaginibacter isolated from a glacier on the Tibetan Plateau.</title>
        <authorList>
            <person name="Liu Q."/>
            <person name="Xin Y.-H."/>
        </authorList>
    </citation>
    <scope>NUCLEOTIDE SEQUENCE [LARGE SCALE GENOMIC DNA]</scope>
    <source>
        <strain evidence="2 3">ZT4R22</strain>
    </source>
</reference>
<gene>
    <name evidence="2" type="ORF">IDJ77_01325</name>
</gene>
<feature type="transmembrane region" description="Helical" evidence="1">
    <location>
        <begin position="147"/>
        <end position="168"/>
    </location>
</feature>
<keyword evidence="1" id="KW-0472">Membrane</keyword>
<keyword evidence="1" id="KW-1133">Transmembrane helix</keyword>
<dbReference type="Pfam" id="PF13858">
    <property type="entry name" value="DUF4199"/>
    <property type="match status" value="1"/>
</dbReference>
<evidence type="ECO:0000313" key="2">
    <source>
        <dbReference type="EMBL" id="MBD1362437.1"/>
    </source>
</evidence>
<dbReference type="Proteomes" id="UP000606600">
    <property type="component" value="Unassembled WGS sequence"/>
</dbReference>
<protein>
    <submittedName>
        <fullName evidence="2">DUF4199 domain-containing protein</fullName>
    </submittedName>
</protein>
<keyword evidence="3" id="KW-1185">Reference proteome</keyword>
<name>A0ABR7WLT8_9SPHI</name>
<accession>A0ABR7WLT8</accession>
<feature type="transmembrane region" description="Helical" evidence="1">
    <location>
        <begin position="38"/>
        <end position="55"/>
    </location>
</feature>
<dbReference type="RefSeq" id="WP_191187120.1">
    <property type="nucleotide sequence ID" value="NZ_JACWMY010000001.1"/>
</dbReference>
<proteinExistence type="predicted"/>
<evidence type="ECO:0000256" key="1">
    <source>
        <dbReference type="SAM" id="Phobius"/>
    </source>
</evidence>
<sequence length="179" mass="19532">MKKIIWTCGVFAGLISVTWGVASEALVGDSLSLNTKLFLGYATMILAFSLIFVGVKNYRDTYNNGQITFGKALGIGLLITLIASTVYVVIWLVDFNYFASDYGEKYQAQAVAEMKASGRSAAEIKKQTAETAEMMGTYKSSFPFRVMFTYLEIAPVGIIMSLIAALVLKNKSKTATVNL</sequence>
<evidence type="ECO:0000313" key="3">
    <source>
        <dbReference type="Proteomes" id="UP000606600"/>
    </source>
</evidence>
<dbReference type="InterPro" id="IPR025250">
    <property type="entry name" value="DUF4199"/>
</dbReference>
<dbReference type="EMBL" id="JACWMY010000001">
    <property type="protein sequence ID" value="MBD1362437.1"/>
    <property type="molecule type" value="Genomic_DNA"/>
</dbReference>